<reference evidence="2" key="1">
    <citation type="submission" date="2021-04" db="EMBL/GenBank/DDBJ databases">
        <title>Draft genome of Fusarium avenaceum strain F156N33, isolated from an atmospheric sample in Virginia.</title>
        <authorList>
            <person name="Yang S."/>
            <person name="Vinatzer B.A."/>
            <person name="Coleman J."/>
        </authorList>
    </citation>
    <scope>NUCLEOTIDE SEQUENCE</scope>
    <source>
        <strain evidence="2">F156N33</strain>
    </source>
</reference>
<comment type="caution">
    <text evidence="2">The sequence shown here is derived from an EMBL/GenBank/DDBJ whole genome shotgun (WGS) entry which is preliminary data.</text>
</comment>
<gene>
    <name evidence="2" type="ORF">KAF25_001596</name>
</gene>
<organism evidence="2 3">
    <name type="scientific">Fusarium avenaceum</name>
    <dbReference type="NCBI Taxonomy" id="40199"/>
    <lineage>
        <taxon>Eukaryota</taxon>
        <taxon>Fungi</taxon>
        <taxon>Dikarya</taxon>
        <taxon>Ascomycota</taxon>
        <taxon>Pezizomycotina</taxon>
        <taxon>Sordariomycetes</taxon>
        <taxon>Hypocreomycetidae</taxon>
        <taxon>Hypocreales</taxon>
        <taxon>Nectriaceae</taxon>
        <taxon>Fusarium</taxon>
        <taxon>Fusarium tricinctum species complex</taxon>
    </lineage>
</organism>
<keyword evidence="3" id="KW-1185">Reference proteome</keyword>
<dbReference type="GO" id="GO:0016747">
    <property type="term" value="F:acyltransferase activity, transferring groups other than amino-acyl groups"/>
    <property type="evidence" value="ECO:0007669"/>
    <property type="project" value="InterPro"/>
</dbReference>
<name>A0A9P7KR27_9HYPO</name>
<dbReference type="InterPro" id="IPR000182">
    <property type="entry name" value="GNAT_dom"/>
</dbReference>
<dbReference type="Pfam" id="PF00583">
    <property type="entry name" value="Acetyltransf_1"/>
    <property type="match status" value="1"/>
</dbReference>
<dbReference type="PANTHER" id="PTHR43233">
    <property type="entry name" value="FAMILY N-ACETYLTRANSFERASE, PUTATIVE (AFU_ORTHOLOGUE AFUA_6G03350)-RELATED"/>
    <property type="match status" value="1"/>
</dbReference>
<evidence type="ECO:0000313" key="3">
    <source>
        <dbReference type="Proteomes" id="UP000782241"/>
    </source>
</evidence>
<dbReference type="Gene3D" id="3.40.630.30">
    <property type="match status" value="1"/>
</dbReference>
<dbReference type="InterPro" id="IPR053144">
    <property type="entry name" value="Acetyltransferase_Butenolide"/>
</dbReference>
<feature type="domain" description="N-acetyltransferase" evidence="1">
    <location>
        <begin position="105"/>
        <end position="172"/>
    </location>
</feature>
<dbReference type="Proteomes" id="UP000782241">
    <property type="component" value="Unassembled WGS sequence"/>
</dbReference>
<protein>
    <recommendedName>
        <fullName evidence="1">N-acetyltransferase domain-containing protein</fullName>
    </recommendedName>
</protein>
<dbReference type="PANTHER" id="PTHR43233:SF1">
    <property type="entry name" value="FAMILY N-ACETYLTRANSFERASE, PUTATIVE (AFU_ORTHOLOGUE AFUA_6G03350)-RELATED"/>
    <property type="match status" value="1"/>
</dbReference>
<dbReference type="InterPro" id="IPR016181">
    <property type="entry name" value="Acyl_CoA_acyltransferase"/>
</dbReference>
<evidence type="ECO:0000259" key="1">
    <source>
        <dbReference type="Pfam" id="PF00583"/>
    </source>
</evidence>
<dbReference type="EMBL" id="JAGPUO010000024">
    <property type="protein sequence ID" value="KAG5656026.1"/>
    <property type="molecule type" value="Genomic_DNA"/>
</dbReference>
<dbReference type="AlphaFoldDB" id="A0A9P7KR27"/>
<sequence length="197" mass="21891">MTTTQPQNWTRGDYVVSTDPALLQVDAINAALSSDMVWWAGDLPADALRDALQSSICFGLYHKKSPGMNGDSKTPGLWNLIDDIHRPGFANSVQHIGGKAEQLEQVGLVRVITDGVTFGYLTDVYILPEHQKGGRGRWMLEVLNEVLQSWPHLRRVMLLTTDKMHLFGKNLGMKDYREFDGMKGVSIAMLEGPGAQH</sequence>
<proteinExistence type="predicted"/>
<dbReference type="SUPFAM" id="SSF55729">
    <property type="entry name" value="Acyl-CoA N-acyltransferases (Nat)"/>
    <property type="match status" value="1"/>
</dbReference>
<dbReference type="CDD" id="cd04301">
    <property type="entry name" value="NAT_SF"/>
    <property type="match status" value="1"/>
</dbReference>
<evidence type="ECO:0000313" key="2">
    <source>
        <dbReference type="EMBL" id="KAG5656026.1"/>
    </source>
</evidence>
<accession>A0A9P7KR27</accession>